<name>X5HL76_9RICK</name>
<feature type="domain" description="DNA polymerase III beta sliding clamp N-terminal" evidence="11">
    <location>
        <begin position="9"/>
        <end position="125"/>
    </location>
</feature>
<dbReference type="Pfam" id="PF02768">
    <property type="entry name" value="DNA_pol3_beta_3"/>
    <property type="match status" value="1"/>
</dbReference>
<evidence type="ECO:0000256" key="4">
    <source>
        <dbReference type="ARBA" id="ARBA00022490"/>
    </source>
</evidence>
<dbReference type="Proteomes" id="UP000023755">
    <property type="component" value="Chromosome"/>
</dbReference>
<evidence type="ECO:0000256" key="5">
    <source>
        <dbReference type="ARBA" id="ARBA00022679"/>
    </source>
</evidence>
<dbReference type="RefSeq" id="WP_038558870.1">
    <property type="nucleotide sequence ID" value="NZ_CP007481.1"/>
</dbReference>
<dbReference type="PIRSF" id="PIRSF000804">
    <property type="entry name" value="DNA_pol_III_b"/>
    <property type="match status" value="1"/>
</dbReference>
<evidence type="ECO:0000256" key="1">
    <source>
        <dbReference type="ARBA" id="ARBA00004496"/>
    </source>
</evidence>
<dbReference type="GO" id="GO:0009360">
    <property type="term" value="C:DNA polymerase III complex"/>
    <property type="evidence" value="ECO:0007669"/>
    <property type="project" value="InterPro"/>
</dbReference>
<proteinExistence type="inferred from homology"/>
<dbReference type="Pfam" id="PF02767">
    <property type="entry name" value="DNA_pol3_beta_2"/>
    <property type="match status" value="1"/>
</dbReference>
<dbReference type="GO" id="GO:0003887">
    <property type="term" value="F:DNA-directed DNA polymerase activity"/>
    <property type="evidence" value="ECO:0007669"/>
    <property type="project" value="UniProtKB-UniRule"/>
</dbReference>
<dbReference type="SMART" id="SM00480">
    <property type="entry name" value="POL3Bc"/>
    <property type="match status" value="1"/>
</dbReference>
<dbReference type="EMBL" id="CP007481">
    <property type="protein sequence ID" value="AHX11120.1"/>
    <property type="molecule type" value="Genomic_DNA"/>
</dbReference>
<keyword evidence="5 10" id="KW-0808">Transferase</keyword>
<dbReference type="SUPFAM" id="SSF55979">
    <property type="entry name" value="DNA clamp"/>
    <property type="match status" value="3"/>
</dbReference>
<evidence type="ECO:0000256" key="7">
    <source>
        <dbReference type="ARBA" id="ARBA00022705"/>
    </source>
</evidence>
<evidence type="ECO:0000259" key="12">
    <source>
        <dbReference type="Pfam" id="PF02767"/>
    </source>
</evidence>
<evidence type="ECO:0000256" key="2">
    <source>
        <dbReference type="ARBA" id="ARBA00010752"/>
    </source>
</evidence>
<dbReference type="KEGG" id="nhm:NHE_0154"/>
<dbReference type="GO" id="GO:0005737">
    <property type="term" value="C:cytoplasm"/>
    <property type="evidence" value="ECO:0007669"/>
    <property type="project" value="UniProtKB-SubCell"/>
</dbReference>
<evidence type="ECO:0000256" key="10">
    <source>
        <dbReference type="PIRNR" id="PIRNR000804"/>
    </source>
</evidence>
<comment type="similarity">
    <text evidence="2 10">Belongs to the beta sliding clamp family.</text>
</comment>
<dbReference type="GO" id="GO:0008408">
    <property type="term" value="F:3'-5' exonuclease activity"/>
    <property type="evidence" value="ECO:0007669"/>
    <property type="project" value="InterPro"/>
</dbReference>
<evidence type="ECO:0000256" key="6">
    <source>
        <dbReference type="ARBA" id="ARBA00022695"/>
    </source>
</evidence>
<dbReference type="AlphaFoldDB" id="X5HL76"/>
<dbReference type="Gene3D" id="3.10.150.10">
    <property type="entry name" value="DNA Polymerase III, subunit A, domain 2"/>
    <property type="match status" value="1"/>
</dbReference>
<dbReference type="STRING" id="1286528.NHE_0154"/>
<dbReference type="CDD" id="cd00140">
    <property type="entry name" value="beta_clamp"/>
    <property type="match status" value="1"/>
</dbReference>
<dbReference type="HOGENOM" id="CLU_038149_4_2_5"/>
<reference evidence="14 15" key="1">
    <citation type="submission" date="2014-03" db="EMBL/GenBank/DDBJ databases">
        <title>Sequencing and Comparison of Genomes and Transcriptome Profiles of Human Ehrlichiosis Agents.</title>
        <authorList>
            <person name="Lin M."/>
            <person name="Daugherty S.C."/>
            <person name="Nagaraj S."/>
            <person name="Cheng Z."/>
            <person name="Xiong Q."/>
            <person name="Lin F.-Y."/>
            <person name="Sengamalay N."/>
            <person name="Ott S."/>
            <person name="Godinez A."/>
            <person name="Tallon L.J."/>
            <person name="Sadzewicz L."/>
            <person name="Fraser C.M."/>
            <person name="Dunning Hotopp J.C."/>
            <person name="Rikihisa Y."/>
        </authorList>
    </citation>
    <scope>NUCLEOTIDE SEQUENCE [LARGE SCALE GENOMIC DNA]</scope>
    <source>
        <strain evidence="14 15">Oregon</strain>
    </source>
</reference>
<evidence type="ECO:0000259" key="11">
    <source>
        <dbReference type="Pfam" id="PF00712"/>
    </source>
</evidence>
<organism evidence="14 15">
    <name type="scientific">Neorickettsia helminthoeca str. Oregon</name>
    <dbReference type="NCBI Taxonomy" id="1286528"/>
    <lineage>
        <taxon>Bacteria</taxon>
        <taxon>Pseudomonadati</taxon>
        <taxon>Pseudomonadota</taxon>
        <taxon>Alphaproteobacteria</taxon>
        <taxon>Rickettsiales</taxon>
        <taxon>Anaplasmataceae</taxon>
        <taxon>Neorickettsia</taxon>
    </lineage>
</organism>
<feature type="domain" description="DNA polymerase III beta sliding clamp central" evidence="12">
    <location>
        <begin position="137"/>
        <end position="250"/>
    </location>
</feature>
<dbReference type="Gene3D" id="3.70.10.10">
    <property type="match status" value="1"/>
</dbReference>
<keyword evidence="15" id="KW-1185">Reference proteome</keyword>
<sequence length="374" mass="41512">MEKNRYVTIVVKQEDLSRVLSNLVGVSTRKSTIAYLSQVRIFLSGGAAEFTTTDNELSLTDTVVDIANVDDVAISVDVFKLHEIVRHLPIDAEVRLSIDQVNLAISSGKIEFALPYLDAATFPSISEEEKQGEIEFSKDEIKTLFNKVKFAISTESTRQHLNGIYLESDGEKITAAATDIHRLAVATLDKKTGFNFSCIVPKKTVLEMIKLSTMGKVLLSLHGREYTNRVKVVVGNVYLNSKLVAGTFPDFTAVIPKTFKFSLSMNKKAIARAVERIGLVSPDQSRAIRLTIREKTLSVEASNSDASFGREALELDSEFDGDMSIHFNHAYLLDIFSVLESEEMVMCFNNPTSQVLFKDGSDESVLYIIMPMSI</sequence>
<gene>
    <name evidence="14" type="primary">dnaN</name>
    <name evidence="14" type="ORF">NHE_0154</name>
</gene>
<dbReference type="NCBIfam" id="TIGR00663">
    <property type="entry name" value="dnan"/>
    <property type="match status" value="1"/>
</dbReference>
<evidence type="ECO:0000313" key="14">
    <source>
        <dbReference type="EMBL" id="AHX11120.1"/>
    </source>
</evidence>
<dbReference type="GO" id="GO:0003677">
    <property type="term" value="F:DNA binding"/>
    <property type="evidence" value="ECO:0007669"/>
    <property type="project" value="UniProtKB-UniRule"/>
</dbReference>
<keyword evidence="7 10" id="KW-0235">DNA replication</keyword>
<protein>
    <recommendedName>
        <fullName evidence="3 10">Beta sliding clamp</fullName>
    </recommendedName>
</protein>
<dbReference type="InterPro" id="IPR022635">
    <property type="entry name" value="DNA_polIII_beta_C"/>
</dbReference>
<keyword evidence="6 10" id="KW-0548">Nucleotidyltransferase</keyword>
<comment type="subcellular location">
    <subcellularLocation>
        <location evidence="1 10">Cytoplasm</location>
    </subcellularLocation>
</comment>
<comment type="subunit">
    <text evidence="10">Forms a ring-shaped head-to-tail homodimer around DNA.</text>
</comment>
<evidence type="ECO:0000259" key="13">
    <source>
        <dbReference type="Pfam" id="PF02768"/>
    </source>
</evidence>
<keyword evidence="9" id="KW-0238">DNA-binding</keyword>
<feature type="domain" description="DNA polymerase III beta sliding clamp C-terminal" evidence="13">
    <location>
        <begin position="253"/>
        <end position="372"/>
    </location>
</feature>
<evidence type="ECO:0000256" key="9">
    <source>
        <dbReference type="ARBA" id="ARBA00023125"/>
    </source>
</evidence>
<dbReference type="InterPro" id="IPR046938">
    <property type="entry name" value="DNA_clamp_sf"/>
</dbReference>
<dbReference type="GO" id="GO:0006271">
    <property type="term" value="P:DNA strand elongation involved in DNA replication"/>
    <property type="evidence" value="ECO:0007669"/>
    <property type="project" value="TreeGrafter"/>
</dbReference>
<dbReference type="InterPro" id="IPR022637">
    <property type="entry name" value="DNA_polIII_beta_cen"/>
</dbReference>
<comment type="function">
    <text evidence="10">Confers DNA tethering and processivity to DNA polymerases and other proteins. Acts as a clamp, forming a ring around DNA (a reaction catalyzed by the clamp-loading complex) which diffuses in an ATP-independent manner freely and bidirectionally along dsDNA. Initially characterized for its ability to contact the catalytic subunit of DNA polymerase III (Pol III), a complex, multichain enzyme responsible for most of the replicative synthesis in bacteria; Pol III exhibits 3'-5' exonuclease proofreading activity. The beta chain is required for initiation of replication as well as for processivity of DNA replication.</text>
</comment>
<evidence type="ECO:0000256" key="8">
    <source>
        <dbReference type="ARBA" id="ARBA00022932"/>
    </source>
</evidence>
<dbReference type="Pfam" id="PF00712">
    <property type="entry name" value="DNA_pol3_beta"/>
    <property type="match status" value="1"/>
</dbReference>
<accession>X5HL76</accession>
<keyword evidence="4 10" id="KW-0963">Cytoplasm</keyword>
<dbReference type="InterPro" id="IPR022634">
    <property type="entry name" value="DNA_polIII_beta_N"/>
</dbReference>
<evidence type="ECO:0000313" key="15">
    <source>
        <dbReference type="Proteomes" id="UP000023755"/>
    </source>
</evidence>
<dbReference type="OrthoDB" id="8421503at2"/>
<dbReference type="InterPro" id="IPR001001">
    <property type="entry name" value="DNA_polIII_beta"/>
</dbReference>
<evidence type="ECO:0000256" key="3">
    <source>
        <dbReference type="ARBA" id="ARBA00021035"/>
    </source>
</evidence>
<keyword evidence="8 10" id="KW-0239">DNA-directed DNA polymerase</keyword>
<dbReference type="PANTHER" id="PTHR30478">
    <property type="entry name" value="DNA POLYMERASE III SUBUNIT BETA"/>
    <property type="match status" value="1"/>
</dbReference>
<dbReference type="PANTHER" id="PTHR30478:SF0">
    <property type="entry name" value="BETA SLIDING CLAMP"/>
    <property type="match status" value="1"/>
</dbReference>